<evidence type="ECO:0000313" key="10">
    <source>
        <dbReference type="Proteomes" id="UP000002071"/>
    </source>
</evidence>
<dbReference type="Pfam" id="PF00015">
    <property type="entry name" value="MCPsignal"/>
    <property type="match status" value="1"/>
</dbReference>
<evidence type="ECO:0000256" key="2">
    <source>
        <dbReference type="ARBA" id="ARBA00029447"/>
    </source>
</evidence>
<feature type="region of interest" description="Disordered" evidence="5">
    <location>
        <begin position="498"/>
        <end position="525"/>
    </location>
</feature>
<evidence type="ECO:0000313" key="9">
    <source>
        <dbReference type="EMBL" id="ACV12548.1"/>
    </source>
</evidence>
<feature type="region of interest" description="Disordered" evidence="5">
    <location>
        <begin position="781"/>
        <end position="871"/>
    </location>
</feature>
<evidence type="ECO:0000256" key="5">
    <source>
        <dbReference type="SAM" id="MobiDB-lite"/>
    </source>
</evidence>
<feature type="domain" description="HAMP" evidence="8">
    <location>
        <begin position="318"/>
        <end position="365"/>
    </location>
</feature>
<dbReference type="Proteomes" id="UP000002071">
    <property type="component" value="Chromosome"/>
</dbReference>
<evidence type="ECO:0000256" key="6">
    <source>
        <dbReference type="SAM" id="Phobius"/>
    </source>
</evidence>
<dbReference type="OrthoDB" id="8523at2157"/>
<evidence type="ECO:0000256" key="4">
    <source>
        <dbReference type="SAM" id="Coils"/>
    </source>
</evidence>
<dbReference type="RefSeq" id="WP_015790115.1">
    <property type="nucleotide sequence ID" value="NC_013158.1"/>
</dbReference>
<dbReference type="PROSITE" id="PS50111">
    <property type="entry name" value="CHEMOTAXIS_TRANSDUC_2"/>
    <property type="match status" value="1"/>
</dbReference>
<dbReference type="PROSITE" id="PS50885">
    <property type="entry name" value="HAMP"/>
    <property type="match status" value="2"/>
</dbReference>
<dbReference type="KEGG" id="hut:Huta_2382"/>
<keyword evidence="10" id="KW-1185">Reference proteome</keyword>
<accession>C7NVM5</accession>
<dbReference type="SMART" id="SM00283">
    <property type="entry name" value="MA"/>
    <property type="match status" value="1"/>
</dbReference>
<gene>
    <name evidence="9" type="ordered locus">Huta_2382</name>
</gene>
<dbReference type="PANTHER" id="PTHR32089">
    <property type="entry name" value="METHYL-ACCEPTING CHEMOTAXIS PROTEIN MCPB"/>
    <property type="match status" value="1"/>
</dbReference>
<dbReference type="Gene3D" id="1.10.287.950">
    <property type="entry name" value="Methyl-accepting chemotaxis protein"/>
    <property type="match status" value="1"/>
</dbReference>
<evidence type="ECO:0000256" key="3">
    <source>
        <dbReference type="PROSITE-ProRule" id="PRU00284"/>
    </source>
</evidence>
<keyword evidence="6" id="KW-0472">Membrane</keyword>
<dbReference type="eggNOG" id="arCOG02320">
    <property type="taxonomic scope" value="Archaea"/>
</dbReference>
<dbReference type="HOGENOM" id="CLU_000445_107_19_2"/>
<organism evidence="9 10">
    <name type="scientific">Halorhabdus utahensis (strain DSM 12940 / JCM 11049 / AX-2)</name>
    <dbReference type="NCBI Taxonomy" id="519442"/>
    <lineage>
        <taxon>Archaea</taxon>
        <taxon>Methanobacteriati</taxon>
        <taxon>Methanobacteriota</taxon>
        <taxon>Stenosarchaea group</taxon>
        <taxon>Halobacteria</taxon>
        <taxon>Halobacteriales</taxon>
        <taxon>Haloarculaceae</taxon>
        <taxon>Halorhabdus</taxon>
    </lineage>
</organism>
<reference evidence="9 10" key="1">
    <citation type="journal article" date="2009" name="Stand. Genomic Sci.">
        <title>Complete genome sequence of Halorhabdus utahensis type strain (AX-2).</title>
        <authorList>
            <person name="Anderson I."/>
            <person name="Tindall B.J."/>
            <person name="Pomrenke H."/>
            <person name="Goker M."/>
            <person name="Lapidus A."/>
            <person name="Nolan M."/>
            <person name="Copeland A."/>
            <person name="Glavina Del Rio T."/>
            <person name="Chen F."/>
            <person name="Tice H."/>
            <person name="Cheng J.F."/>
            <person name="Lucas S."/>
            <person name="Chertkov O."/>
            <person name="Bruce D."/>
            <person name="Brettin T."/>
            <person name="Detter J.C."/>
            <person name="Han C."/>
            <person name="Goodwin L."/>
            <person name="Land M."/>
            <person name="Hauser L."/>
            <person name="Chang Y.J."/>
            <person name="Jeffries C.D."/>
            <person name="Pitluck S."/>
            <person name="Pati A."/>
            <person name="Mavromatis K."/>
            <person name="Ivanova N."/>
            <person name="Ovchinnikova G."/>
            <person name="Chen A."/>
            <person name="Palaniappan K."/>
            <person name="Chain P."/>
            <person name="Rohde M."/>
            <person name="Bristow J."/>
            <person name="Eisen J.A."/>
            <person name="Markowitz V."/>
            <person name="Hugenholtz P."/>
            <person name="Kyrpides N.C."/>
            <person name="Klenk H.P."/>
        </authorList>
    </citation>
    <scope>NUCLEOTIDE SEQUENCE [LARGE SCALE GENOMIC DNA]</scope>
    <source>
        <strain evidence="10">DSM 12940 / JCM 11049 / AX-2</strain>
    </source>
</reference>
<dbReference type="STRING" id="519442.Huta_2382"/>
<feature type="coiled-coil region" evidence="4">
    <location>
        <begin position="392"/>
        <end position="433"/>
    </location>
</feature>
<dbReference type="Gene3D" id="6.10.250.1910">
    <property type="match status" value="1"/>
</dbReference>
<evidence type="ECO:0000259" key="8">
    <source>
        <dbReference type="PROSITE" id="PS50885"/>
    </source>
</evidence>
<sequence length="871" mass="93302">MSKSSGISNQIERLLPDQIRKRYVRKFLLVVAVVTVFVLVVGFLAQSSVGAQLTDMRTQQLESSVTQTADSMQQWDQRQRDTATMIANHYMTSQFNADGIKDTISGEVLARDLLTTIHYVNIENGEIIRSTTDGLQGEPLAARNLSWERNGITPANGDHSTGARTFYTVDGETRLAYISRTPDATTGMILVYDVHGRASDLTASIENGSTTVVHEDGTILFDEDKNVTLTAYGGGNGTVEMIQEARNGSVGVTSQGDELVGYAPVNETDWIALEHAPKSTAFALRDSVTNQLIIVIGVTLAGLLALTLFVRQDIIPSMRSVSEGANEIAAGNLDVDIKDDGRIDEIGQVRDAFRETRSYLGVVADKSEALARQDFDDPVMDEDVPGELGESLDSMRADLQESIEEIEAARKQAQVSEAEAKELAESLQTKANEFSTVMANAADGDLTQRLDETAENEAMADIAVAANEMLAELQDALTQVRTFAADVDDSAEDIASSAREVKRVSEDVSSSVQEIANGSDRQNENVQAAADELTDLSATIEEVASSADEVAQKSQQAAELGETGRQYGSDAVEEMNAVESQAEATIEEVESLESAMTEIEEIVELIDEIADQTNMLALNASIEAARAGEAGEGFAVVADEIKSLAAETSDATQDIERRIEDVQSATDHVADDMHDMGESVTDGIETVEDTVQLLEELVGQVEEANTGIQSINDATDDQAASTEEVVAMMDEVGSISEETASQAENVSAAAEEQTASITQVSSRIQSLAEQSTELRDVIDRFEVEGDSDTATERNEDDTGFEFGTDSAIDETEAADGEADWSVDSGEESDNGVDLVDGQEPDEADDDIGLGGEDGAAMDDSEAAPDGGDTDR</sequence>
<keyword evidence="6" id="KW-1133">Transmembrane helix</keyword>
<keyword evidence="1 3" id="KW-0807">Transducer</keyword>
<feature type="compositionally biased region" description="Acidic residues" evidence="5">
    <location>
        <begin position="784"/>
        <end position="799"/>
    </location>
</feature>
<dbReference type="CDD" id="cd06225">
    <property type="entry name" value="HAMP"/>
    <property type="match status" value="1"/>
</dbReference>
<dbReference type="GO" id="GO:0007165">
    <property type="term" value="P:signal transduction"/>
    <property type="evidence" value="ECO:0007669"/>
    <property type="project" value="UniProtKB-KW"/>
</dbReference>
<protein>
    <submittedName>
        <fullName evidence="9">Methyl-accepting chemotaxis sensory transducer</fullName>
    </submittedName>
</protein>
<feature type="domain" description="HAMP" evidence="8">
    <location>
        <begin position="425"/>
        <end position="478"/>
    </location>
</feature>
<proteinExistence type="inferred from homology"/>
<dbReference type="GeneID" id="8384681"/>
<dbReference type="Gene3D" id="6.10.340.10">
    <property type="match status" value="1"/>
</dbReference>
<dbReference type="SMART" id="SM00304">
    <property type="entry name" value="HAMP"/>
    <property type="match status" value="3"/>
</dbReference>
<name>C7NVM5_HALUD</name>
<dbReference type="CDD" id="cd11386">
    <property type="entry name" value="MCP_signal"/>
    <property type="match status" value="1"/>
</dbReference>
<feature type="domain" description="Methyl-accepting transducer" evidence="7">
    <location>
        <begin position="497"/>
        <end position="733"/>
    </location>
</feature>
<keyword evidence="6" id="KW-0812">Transmembrane</keyword>
<dbReference type="EMBL" id="CP001687">
    <property type="protein sequence ID" value="ACV12548.1"/>
    <property type="molecule type" value="Genomic_DNA"/>
</dbReference>
<feature type="transmembrane region" description="Helical" evidence="6">
    <location>
        <begin position="27"/>
        <end position="45"/>
    </location>
</feature>
<dbReference type="SUPFAM" id="SSF58104">
    <property type="entry name" value="Methyl-accepting chemotaxis protein (MCP) signaling domain"/>
    <property type="match status" value="1"/>
</dbReference>
<dbReference type="GO" id="GO:0016020">
    <property type="term" value="C:membrane"/>
    <property type="evidence" value="ECO:0007669"/>
    <property type="project" value="InterPro"/>
</dbReference>
<feature type="compositionally biased region" description="Acidic residues" evidence="5">
    <location>
        <begin position="807"/>
        <end position="847"/>
    </location>
</feature>
<feature type="compositionally biased region" description="Polar residues" evidence="5">
    <location>
        <begin position="507"/>
        <end position="525"/>
    </location>
</feature>
<evidence type="ECO:0000259" key="7">
    <source>
        <dbReference type="PROSITE" id="PS50111"/>
    </source>
</evidence>
<dbReference type="AlphaFoldDB" id="C7NVM5"/>
<dbReference type="PANTHER" id="PTHR32089:SF112">
    <property type="entry name" value="LYSOZYME-LIKE PROTEIN-RELATED"/>
    <property type="match status" value="1"/>
</dbReference>
<dbReference type="InterPro" id="IPR004089">
    <property type="entry name" value="MCPsignal_dom"/>
</dbReference>
<feature type="coiled-coil region" evidence="4">
    <location>
        <begin position="572"/>
        <end position="612"/>
    </location>
</feature>
<comment type="similarity">
    <text evidence="2">Belongs to the methyl-accepting chemotaxis (MCP) protein family.</text>
</comment>
<dbReference type="Pfam" id="PF00672">
    <property type="entry name" value="HAMP"/>
    <property type="match status" value="1"/>
</dbReference>
<keyword evidence="4" id="KW-0175">Coiled coil</keyword>
<evidence type="ECO:0000256" key="1">
    <source>
        <dbReference type="ARBA" id="ARBA00023224"/>
    </source>
</evidence>
<dbReference type="InterPro" id="IPR003660">
    <property type="entry name" value="HAMP_dom"/>
</dbReference>